<keyword evidence="4" id="KW-0808">Transferase</keyword>
<keyword evidence="3" id="KW-1003">Cell membrane</keyword>
<sequence>MASGQFSLVVALYNVADYVPAFLESLRTQSYPVQDLDIVVVDDGSTDDSALIVERWAGQHHPGLRLVRQANAGPGAARNTGLRLARNTWVTFCDPDDVFHPRYFQETANFLAGDVNGSAQLLATRLVQFKDGTTDLRHTHPLGKKFRFGNTLVSLETNPECIQLHGPTAFLRRGVLEEAGLEFDERIRPKFEDSNLIGRYLAAVEEPVLGIVAQARYLYRRDRQQGASLVAGAWGDPRAYEELPRHGYLGLLSAVKERLGRVPHWAQYMVLYDLVWFYIDDKRMHSQTAGATPEQQDTMHALLEEILALIDVEVIDTFSVVSQGWVFHNILRSYYKQLPADPPVVQEGPHDQQRGTMRYSYLFQGNVPEEKIYDDGVPVTPVATKVRDHRVLGKVLIRERVLILPAGTAPEVTLDGVPAVVTTDRGVPLQPGRIPEQLPGFELRPPAVAESSGSPVTRIVRKASGTADRVRQNRTLHRSLTGTGSGSEVWGSARRYARRLSGRRAAARQEAADQRLVHRAAQEPAASLYRDAWILMDRIGRADDNAEHLYRYLLRERPDINAWFLLDRASQDWDRLSRDGFKLVPYGSDESVLLFLNAAYKISSHANANIEYPVSKERFGPGKARFVFLQHGVIKDDMSLWLNTKDIALMVTASAAEYDSIAGDGNGYNLTPHEVLPTGFARHDALLRAARRSPVSERRTFLVAPTWRQYLGKELAAAESDAERVKIFEDSEYGRSWLQLLRSPELRDFCVGKGHRIIFLPHPELEIMVPLLDLPDHVQSAAYADISVQEKLVESHTMVTDHSSIAFDGAYAGSRIVYLQPDSDEIFGGGHVYRKGYFDYERDGLGPVAGDVEEAVALLTTVNPGETDPVYRERIQRTFHWWDSGSCERITAAIEGLSGPAKSGSGKP</sequence>
<dbReference type="InterPro" id="IPR043148">
    <property type="entry name" value="TagF_C"/>
</dbReference>
<name>A0ABR8UPL0_9MICC</name>
<comment type="caution">
    <text evidence="8">The sequence shown here is derived from an EMBL/GenBank/DDBJ whole genome shotgun (WGS) entry which is preliminary data.</text>
</comment>
<dbReference type="Gene3D" id="3.40.50.11820">
    <property type="match status" value="1"/>
</dbReference>
<organism evidence="8 9">
    <name type="scientific">Arthrobacter gallicola</name>
    <dbReference type="NCBI Taxonomy" id="2762225"/>
    <lineage>
        <taxon>Bacteria</taxon>
        <taxon>Bacillati</taxon>
        <taxon>Actinomycetota</taxon>
        <taxon>Actinomycetes</taxon>
        <taxon>Micrococcales</taxon>
        <taxon>Micrococcaceae</taxon>
        <taxon>Arthrobacter</taxon>
    </lineage>
</organism>
<dbReference type="Pfam" id="PF04464">
    <property type="entry name" value="Glyphos_transf"/>
    <property type="match status" value="1"/>
</dbReference>
<dbReference type="Pfam" id="PF00535">
    <property type="entry name" value="Glycos_transf_2"/>
    <property type="match status" value="1"/>
</dbReference>
<dbReference type="Gene3D" id="3.90.550.10">
    <property type="entry name" value="Spore Coat Polysaccharide Biosynthesis Protein SpsA, Chain A"/>
    <property type="match status" value="1"/>
</dbReference>
<gene>
    <name evidence="8" type="ORF">H9639_04130</name>
</gene>
<dbReference type="Proteomes" id="UP000609874">
    <property type="component" value="Unassembled WGS sequence"/>
</dbReference>
<dbReference type="Gene3D" id="3.40.50.12580">
    <property type="match status" value="1"/>
</dbReference>
<comment type="subcellular location">
    <subcellularLocation>
        <location evidence="1">Cell membrane</location>
        <topology evidence="1">Peripheral membrane protein</topology>
    </subcellularLocation>
</comment>
<evidence type="ECO:0000256" key="6">
    <source>
        <dbReference type="ARBA" id="ARBA00023136"/>
    </source>
</evidence>
<accession>A0ABR8UPL0</accession>
<evidence type="ECO:0000313" key="9">
    <source>
        <dbReference type="Proteomes" id="UP000609874"/>
    </source>
</evidence>
<evidence type="ECO:0000256" key="5">
    <source>
        <dbReference type="ARBA" id="ARBA00022944"/>
    </source>
</evidence>
<dbReference type="PANTHER" id="PTHR43685">
    <property type="entry name" value="GLYCOSYLTRANSFERASE"/>
    <property type="match status" value="1"/>
</dbReference>
<protein>
    <submittedName>
        <fullName evidence="8">Glycosyltransferase</fullName>
    </submittedName>
</protein>
<proteinExistence type="inferred from homology"/>
<dbReference type="InterPro" id="IPR043149">
    <property type="entry name" value="TagF_N"/>
</dbReference>
<reference evidence="8 9" key="1">
    <citation type="submission" date="2020-08" db="EMBL/GenBank/DDBJ databases">
        <title>A Genomic Blueprint of the Chicken Gut Microbiome.</title>
        <authorList>
            <person name="Gilroy R."/>
            <person name="Ravi A."/>
            <person name="Getino M."/>
            <person name="Pursley I."/>
            <person name="Horton D.L."/>
            <person name="Alikhan N.-F."/>
            <person name="Baker D."/>
            <person name="Gharbi K."/>
            <person name="Hall N."/>
            <person name="Watson M."/>
            <person name="Adriaenssens E.M."/>
            <person name="Foster-Nyarko E."/>
            <person name="Jarju S."/>
            <person name="Secka A."/>
            <person name="Antonio M."/>
            <person name="Oren A."/>
            <person name="Chaudhuri R."/>
            <person name="La Ragione R.M."/>
            <person name="Hildebrand F."/>
            <person name="Pallen M.J."/>
        </authorList>
    </citation>
    <scope>NUCLEOTIDE SEQUENCE [LARGE SCALE GENOMIC DNA]</scope>
    <source>
        <strain evidence="8 9">Sa2CUA1</strain>
    </source>
</reference>
<keyword evidence="9" id="KW-1185">Reference proteome</keyword>
<evidence type="ECO:0000256" key="4">
    <source>
        <dbReference type="ARBA" id="ARBA00022679"/>
    </source>
</evidence>
<dbReference type="CDD" id="cd00761">
    <property type="entry name" value="Glyco_tranf_GTA_type"/>
    <property type="match status" value="1"/>
</dbReference>
<evidence type="ECO:0000256" key="1">
    <source>
        <dbReference type="ARBA" id="ARBA00004202"/>
    </source>
</evidence>
<evidence type="ECO:0000256" key="3">
    <source>
        <dbReference type="ARBA" id="ARBA00022475"/>
    </source>
</evidence>
<dbReference type="InterPro" id="IPR050834">
    <property type="entry name" value="Glycosyltransf_2"/>
</dbReference>
<feature type="domain" description="Glycosyltransferase 2-like" evidence="7">
    <location>
        <begin position="7"/>
        <end position="178"/>
    </location>
</feature>
<dbReference type="RefSeq" id="WP_191806804.1">
    <property type="nucleotide sequence ID" value="NZ_JACSQD010000001.1"/>
</dbReference>
<evidence type="ECO:0000313" key="8">
    <source>
        <dbReference type="EMBL" id="MBD7994479.1"/>
    </source>
</evidence>
<dbReference type="EMBL" id="JACSQD010000001">
    <property type="protein sequence ID" value="MBD7994479.1"/>
    <property type="molecule type" value="Genomic_DNA"/>
</dbReference>
<dbReference type="InterPro" id="IPR007554">
    <property type="entry name" value="Glycerophosphate_synth"/>
</dbReference>
<keyword evidence="5" id="KW-0777">Teichoic acid biosynthesis</keyword>
<dbReference type="InterPro" id="IPR001173">
    <property type="entry name" value="Glyco_trans_2-like"/>
</dbReference>
<dbReference type="InterPro" id="IPR029044">
    <property type="entry name" value="Nucleotide-diphossugar_trans"/>
</dbReference>
<dbReference type="SUPFAM" id="SSF53448">
    <property type="entry name" value="Nucleotide-diphospho-sugar transferases"/>
    <property type="match status" value="1"/>
</dbReference>
<comment type="similarity">
    <text evidence="2">Belongs to the CDP-glycerol glycerophosphotransferase family.</text>
</comment>
<evidence type="ECO:0000259" key="7">
    <source>
        <dbReference type="Pfam" id="PF00535"/>
    </source>
</evidence>
<dbReference type="PANTHER" id="PTHR43685:SF2">
    <property type="entry name" value="GLYCOSYLTRANSFERASE 2-LIKE DOMAIN-CONTAINING PROTEIN"/>
    <property type="match status" value="1"/>
</dbReference>
<keyword evidence="6" id="KW-0472">Membrane</keyword>
<evidence type="ECO:0000256" key="2">
    <source>
        <dbReference type="ARBA" id="ARBA00010488"/>
    </source>
</evidence>